<dbReference type="InterPro" id="IPR001077">
    <property type="entry name" value="COMT_C"/>
</dbReference>
<feature type="domain" description="O-methyltransferase C-terminal" evidence="5">
    <location>
        <begin position="141"/>
        <end position="346"/>
    </location>
</feature>
<dbReference type="EMBL" id="JBBWWQ010000005">
    <property type="protein sequence ID" value="KAK8946645.1"/>
    <property type="molecule type" value="Genomic_DNA"/>
</dbReference>
<name>A0AAP0BQZ1_9ASPA</name>
<evidence type="ECO:0000256" key="1">
    <source>
        <dbReference type="ARBA" id="ARBA00022603"/>
    </source>
</evidence>
<dbReference type="InterPro" id="IPR016461">
    <property type="entry name" value="COMT-like"/>
</dbReference>
<dbReference type="GO" id="GO:0008171">
    <property type="term" value="F:O-methyltransferase activity"/>
    <property type="evidence" value="ECO:0007669"/>
    <property type="project" value="InterPro"/>
</dbReference>
<dbReference type="FunFam" id="1.10.10.10:FF:000357">
    <property type="entry name" value="Caffeic acid 3-O-methyltransferase"/>
    <property type="match status" value="1"/>
</dbReference>
<proteinExistence type="predicted"/>
<evidence type="ECO:0000256" key="4">
    <source>
        <dbReference type="PIRSR" id="PIRSR005739-1"/>
    </source>
</evidence>
<dbReference type="InterPro" id="IPR029063">
    <property type="entry name" value="SAM-dependent_MTases_sf"/>
</dbReference>
<keyword evidence="1" id="KW-0489">Methyltransferase</keyword>
<dbReference type="InterPro" id="IPR036390">
    <property type="entry name" value="WH_DNA-bd_sf"/>
</dbReference>
<dbReference type="GO" id="GO:0032259">
    <property type="term" value="P:methylation"/>
    <property type="evidence" value="ECO:0007669"/>
    <property type="project" value="UniProtKB-KW"/>
</dbReference>
<dbReference type="SUPFAM" id="SSF46785">
    <property type="entry name" value="Winged helix' DNA-binding domain"/>
    <property type="match status" value="1"/>
</dbReference>
<evidence type="ECO:0000256" key="2">
    <source>
        <dbReference type="ARBA" id="ARBA00022679"/>
    </source>
</evidence>
<feature type="active site" description="Proton acceptor" evidence="4">
    <location>
        <position position="270"/>
    </location>
</feature>
<dbReference type="AlphaFoldDB" id="A0AAP0BQZ1"/>
<feature type="domain" description="O-methyltransferase dimerisation" evidence="6">
    <location>
        <begin position="25"/>
        <end position="116"/>
    </location>
</feature>
<dbReference type="Gene3D" id="3.40.50.150">
    <property type="entry name" value="Vaccinia Virus protein VP39"/>
    <property type="match status" value="1"/>
</dbReference>
<keyword evidence="8" id="KW-1185">Reference proteome</keyword>
<keyword evidence="2" id="KW-0808">Transferase</keyword>
<dbReference type="PIRSF" id="PIRSF005739">
    <property type="entry name" value="O-mtase"/>
    <property type="match status" value="1"/>
</dbReference>
<dbReference type="PANTHER" id="PTHR11746">
    <property type="entry name" value="O-METHYLTRANSFERASE"/>
    <property type="match status" value="1"/>
</dbReference>
<evidence type="ECO:0000259" key="6">
    <source>
        <dbReference type="Pfam" id="PF08100"/>
    </source>
</evidence>
<evidence type="ECO:0000313" key="7">
    <source>
        <dbReference type="EMBL" id="KAK8946645.1"/>
    </source>
</evidence>
<comment type="caution">
    <text evidence="7">The sequence shown here is derived from an EMBL/GenBank/DDBJ whole genome shotgun (WGS) entry which is preliminary data.</text>
</comment>
<dbReference type="SUPFAM" id="SSF53335">
    <property type="entry name" value="S-adenosyl-L-methionine-dependent methyltransferases"/>
    <property type="match status" value="1"/>
</dbReference>
<reference evidence="7 8" key="1">
    <citation type="journal article" date="2022" name="Nat. Plants">
        <title>Genomes of leafy and leafless Platanthera orchids illuminate the evolution of mycoheterotrophy.</title>
        <authorList>
            <person name="Li M.H."/>
            <person name="Liu K.W."/>
            <person name="Li Z."/>
            <person name="Lu H.C."/>
            <person name="Ye Q.L."/>
            <person name="Zhang D."/>
            <person name="Wang J.Y."/>
            <person name="Li Y.F."/>
            <person name="Zhong Z.M."/>
            <person name="Liu X."/>
            <person name="Yu X."/>
            <person name="Liu D.K."/>
            <person name="Tu X.D."/>
            <person name="Liu B."/>
            <person name="Hao Y."/>
            <person name="Liao X.Y."/>
            <person name="Jiang Y.T."/>
            <person name="Sun W.H."/>
            <person name="Chen J."/>
            <person name="Chen Y.Q."/>
            <person name="Ai Y."/>
            <person name="Zhai J.W."/>
            <person name="Wu S.S."/>
            <person name="Zhou Z."/>
            <person name="Hsiao Y.Y."/>
            <person name="Wu W.L."/>
            <person name="Chen Y.Y."/>
            <person name="Lin Y.F."/>
            <person name="Hsu J.L."/>
            <person name="Li C.Y."/>
            <person name="Wang Z.W."/>
            <person name="Zhao X."/>
            <person name="Zhong W.Y."/>
            <person name="Ma X.K."/>
            <person name="Ma L."/>
            <person name="Huang J."/>
            <person name="Chen G.Z."/>
            <person name="Huang M.Z."/>
            <person name="Huang L."/>
            <person name="Peng D.H."/>
            <person name="Luo Y.B."/>
            <person name="Zou S.Q."/>
            <person name="Chen S.P."/>
            <person name="Lan S."/>
            <person name="Tsai W.C."/>
            <person name="Van de Peer Y."/>
            <person name="Liu Z.J."/>
        </authorList>
    </citation>
    <scope>NUCLEOTIDE SEQUENCE [LARGE SCALE GENOMIC DNA]</scope>
    <source>
        <strain evidence="7">Lor287</strain>
    </source>
</reference>
<dbReference type="PROSITE" id="PS51683">
    <property type="entry name" value="SAM_OMT_II"/>
    <property type="match status" value="1"/>
</dbReference>
<gene>
    <name evidence="7" type="primary">OMT2</name>
    <name evidence="7" type="ORF">KSP39_PZI006480</name>
</gene>
<sequence length="365" mass="39758">MDQMHLLTKRPESATKEEDAYAYAMQLASLSVLPMTLKAALELGLLRIISDAAGPVSADELAARLGLLSTNPRASAMIERILRLLASYSILSYSSSTDDEGRIIPRYGPNLVCKFFSPKKNDASVDSLALMFQDKIIMENWYHIKDAVVNGGTAFDIAHGMSAFDYARKDSKFNSLVSLGMGDHSSIMTKKVLDAYQGFHDINVVVDVGGGLGSTLNMIIARHNHIKGINFDCPHVVSQAPSIPNVQHIGGDMFDSIPSGDIIFLKWILHGWSDECCIKILKNCQKALPSGGKVVIVEYIVPKSPEHNPAAQVVFQTDMIMLVQVAGGIERTVKEFEVLASQSGFAGFKAVYIDSNACAMELSNE</sequence>
<evidence type="ECO:0000313" key="8">
    <source>
        <dbReference type="Proteomes" id="UP001418222"/>
    </source>
</evidence>
<dbReference type="Proteomes" id="UP001418222">
    <property type="component" value="Unassembled WGS sequence"/>
</dbReference>
<organism evidence="7 8">
    <name type="scientific">Platanthera zijinensis</name>
    <dbReference type="NCBI Taxonomy" id="2320716"/>
    <lineage>
        <taxon>Eukaryota</taxon>
        <taxon>Viridiplantae</taxon>
        <taxon>Streptophyta</taxon>
        <taxon>Embryophyta</taxon>
        <taxon>Tracheophyta</taxon>
        <taxon>Spermatophyta</taxon>
        <taxon>Magnoliopsida</taxon>
        <taxon>Liliopsida</taxon>
        <taxon>Asparagales</taxon>
        <taxon>Orchidaceae</taxon>
        <taxon>Orchidoideae</taxon>
        <taxon>Orchideae</taxon>
        <taxon>Orchidinae</taxon>
        <taxon>Platanthera</taxon>
    </lineage>
</organism>
<dbReference type="Gene3D" id="1.10.10.10">
    <property type="entry name" value="Winged helix-like DNA-binding domain superfamily/Winged helix DNA-binding domain"/>
    <property type="match status" value="1"/>
</dbReference>
<dbReference type="Pfam" id="PF08100">
    <property type="entry name" value="Dimerisation"/>
    <property type="match status" value="1"/>
</dbReference>
<accession>A0AAP0BQZ1</accession>
<protein>
    <submittedName>
        <fullName evidence="7">Tricetin 3',4',5'-O-trimethyltransferase</fullName>
    </submittedName>
</protein>
<dbReference type="Pfam" id="PF00891">
    <property type="entry name" value="Methyltransf_2"/>
    <property type="match status" value="1"/>
</dbReference>
<evidence type="ECO:0000259" key="5">
    <source>
        <dbReference type="Pfam" id="PF00891"/>
    </source>
</evidence>
<keyword evidence="3" id="KW-0949">S-adenosyl-L-methionine</keyword>
<dbReference type="GO" id="GO:0046983">
    <property type="term" value="F:protein dimerization activity"/>
    <property type="evidence" value="ECO:0007669"/>
    <property type="project" value="InterPro"/>
</dbReference>
<evidence type="ECO:0000256" key="3">
    <source>
        <dbReference type="ARBA" id="ARBA00022691"/>
    </source>
</evidence>
<dbReference type="InterPro" id="IPR036388">
    <property type="entry name" value="WH-like_DNA-bd_sf"/>
</dbReference>
<dbReference type="InterPro" id="IPR012967">
    <property type="entry name" value="COMT_dimerisation"/>
</dbReference>